<evidence type="ECO:0000256" key="9">
    <source>
        <dbReference type="ARBA" id="ARBA00047712"/>
    </source>
</evidence>
<dbReference type="GO" id="GO:0022804">
    <property type="term" value="F:active transmembrane transporter activity"/>
    <property type="evidence" value="ECO:0007669"/>
    <property type="project" value="UniProtKB-ARBA"/>
</dbReference>
<dbReference type="AlphaFoldDB" id="A0A1W6N309"/>
<name>A0A1W6N309_9PROT</name>
<comment type="cofactor">
    <cofactor evidence="8">
        <name>[2Fe-2S] cluster</name>
        <dbReference type="ChEBI" id="CHEBI:190135"/>
    </cofactor>
</comment>
<protein>
    <submittedName>
        <fullName evidence="12">NADH dehydrogenase</fullName>
    </submittedName>
</protein>
<evidence type="ECO:0000313" key="13">
    <source>
        <dbReference type="Proteomes" id="UP000237351"/>
    </source>
</evidence>
<keyword evidence="7" id="KW-0520">NAD</keyword>
<dbReference type="GO" id="GO:0022890">
    <property type="term" value="F:inorganic cation transmembrane transporter activity"/>
    <property type="evidence" value="ECO:0007669"/>
    <property type="project" value="UniProtKB-ARBA"/>
</dbReference>
<evidence type="ECO:0000256" key="6">
    <source>
        <dbReference type="ARBA" id="ARBA00023014"/>
    </source>
</evidence>
<dbReference type="OrthoDB" id="9807941at2"/>
<dbReference type="GO" id="GO:0098796">
    <property type="term" value="C:membrane protein complex"/>
    <property type="evidence" value="ECO:0007669"/>
    <property type="project" value="UniProtKB-ARBA"/>
</dbReference>
<dbReference type="FunFam" id="3.40.30.10:FF:000022">
    <property type="entry name" value="NADH dehydrogenase flavoprotein 2, mitochondrial"/>
    <property type="match status" value="1"/>
</dbReference>
<dbReference type="GO" id="GO:1902494">
    <property type="term" value="C:catalytic complex"/>
    <property type="evidence" value="ECO:0007669"/>
    <property type="project" value="UniProtKB-ARBA"/>
</dbReference>
<keyword evidence="2 10" id="KW-0001">2Fe-2S</keyword>
<evidence type="ECO:0000256" key="4">
    <source>
        <dbReference type="ARBA" id="ARBA00022967"/>
    </source>
</evidence>
<comment type="cofactor">
    <cofactor evidence="10">
        <name>[2Fe-2S] cluster</name>
        <dbReference type="ChEBI" id="CHEBI:190135"/>
    </cofactor>
    <text evidence="10">Binds 1 [2Fe-2S] cluster.</text>
</comment>
<dbReference type="NCBIfam" id="TIGR01958">
    <property type="entry name" value="nuoE_fam"/>
    <property type="match status" value="1"/>
</dbReference>
<gene>
    <name evidence="12" type="ORF">GQ61_00880</name>
</gene>
<dbReference type="GO" id="GO:0098662">
    <property type="term" value="P:inorganic cation transmembrane transport"/>
    <property type="evidence" value="ECO:0007669"/>
    <property type="project" value="UniProtKB-ARBA"/>
</dbReference>
<evidence type="ECO:0000256" key="3">
    <source>
        <dbReference type="ARBA" id="ARBA00022723"/>
    </source>
</evidence>
<dbReference type="InterPro" id="IPR041921">
    <property type="entry name" value="NuoE_N"/>
</dbReference>
<comment type="catalytic activity">
    <reaction evidence="9">
        <text>a quinone + NADH + 5 H(+)(in) = a quinol + NAD(+) + 4 H(+)(out)</text>
        <dbReference type="Rhea" id="RHEA:57888"/>
        <dbReference type="ChEBI" id="CHEBI:15378"/>
        <dbReference type="ChEBI" id="CHEBI:24646"/>
        <dbReference type="ChEBI" id="CHEBI:57540"/>
        <dbReference type="ChEBI" id="CHEBI:57945"/>
        <dbReference type="ChEBI" id="CHEBI:132124"/>
    </reaction>
</comment>
<keyword evidence="13" id="KW-1185">Reference proteome</keyword>
<feature type="binding site" evidence="10">
    <location>
        <position position="141"/>
    </location>
    <ligand>
        <name>[2Fe-2S] cluster</name>
        <dbReference type="ChEBI" id="CHEBI:190135"/>
    </ligand>
</feature>
<dbReference type="Gene3D" id="1.10.10.1590">
    <property type="entry name" value="NADH-quinone oxidoreductase subunit E"/>
    <property type="match status" value="1"/>
</dbReference>
<reference evidence="12 13" key="1">
    <citation type="submission" date="2014-06" db="EMBL/GenBank/DDBJ databases">
        <title>The genome of the endonuclear symbiont Nucleicultrix amoebiphila.</title>
        <authorList>
            <person name="Schulz F."/>
            <person name="Horn M."/>
        </authorList>
    </citation>
    <scope>NUCLEOTIDE SEQUENCE [LARGE SCALE GENOMIC DNA]</scope>
    <source>
        <strain evidence="12 13">FS5</strain>
    </source>
</reference>
<dbReference type="InterPro" id="IPR036249">
    <property type="entry name" value="Thioredoxin-like_sf"/>
</dbReference>
<keyword evidence="5 10" id="KW-0408">Iron</keyword>
<dbReference type="Gene3D" id="3.40.30.10">
    <property type="entry name" value="Glutaredoxin"/>
    <property type="match status" value="1"/>
</dbReference>
<feature type="binding site" evidence="10">
    <location>
        <position position="95"/>
    </location>
    <ligand>
        <name>[2Fe-2S] cluster</name>
        <dbReference type="ChEBI" id="CHEBI:190135"/>
    </ligand>
</feature>
<keyword evidence="4" id="KW-1278">Translocase</keyword>
<dbReference type="GO" id="GO:0008324">
    <property type="term" value="F:monoatomic cation transmembrane transporter activity"/>
    <property type="evidence" value="ECO:0007669"/>
    <property type="project" value="UniProtKB-ARBA"/>
</dbReference>
<keyword evidence="3 10" id="KW-0479">Metal-binding</keyword>
<comment type="similarity">
    <text evidence="1">Belongs to the complex I 24 kDa subunit family.</text>
</comment>
<dbReference type="SUPFAM" id="SSF52833">
    <property type="entry name" value="Thioredoxin-like"/>
    <property type="match status" value="1"/>
</dbReference>
<dbReference type="RefSeq" id="WP_085783490.1">
    <property type="nucleotide sequence ID" value="NZ_CP008743.1"/>
</dbReference>
<dbReference type="STRING" id="1414854.GQ61_00880"/>
<organism evidence="12 13">
    <name type="scientific">Candidatus Nucleicultrix amoebiphila FS5</name>
    <dbReference type="NCBI Taxonomy" id="1414854"/>
    <lineage>
        <taxon>Bacteria</taxon>
        <taxon>Pseudomonadati</taxon>
        <taxon>Pseudomonadota</taxon>
        <taxon>Alphaproteobacteria</taxon>
        <taxon>Holosporales</taxon>
        <taxon>Candidatus Nucleicultricaceae</taxon>
        <taxon>Candidatus Nucleicultrix</taxon>
    </lineage>
</organism>
<dbReference type="GO" id="GO:0031967">
    <property type="term" value="C:organelle envelope"/>
    <property type="evidence" value="ECO:0007669"/>
    <property type="project" value="UniProtKB-ARBA"/>
</dbReference>
<evidence type="ECO:0000256" key="7">
    <source>
        <dbReference type="ARBA" id="ARBA00023027"/>
    </source>
</evidence>
<evidence type="ECO:0000256" key="10">
    <source>
        <dbReference type="PIRSR" id="PIRSR000216-1"/>
    </source>
</evidence>
<evidence type="ECO:0000256" key="11">
    <source>
        <dbReference type="SAM" id="MobiDB-lite"/>
    </source>
</evidence>
<dbReference type="EMBL" id="CP008743">
    <property type="protein sequence ID" value="ARN84131.1"/>
    <property type="molecule type" value="Genomic_DNA"/>
</dbReference>
<dbReference type="PROSITE" id="PS01099">
    <property type="entry name" value="COMPLEX1_24K"/>
    <property type="match status" value="1"/>
</dbReference>
<dbReference type="CDD" id="cd03064">
    <property type="entry name" value="TRX_Fd_NuoE"/>
    <property type="match status" value="1"/>
</dbReference>
<dbReference type="Proteomes" id="UP000237351">
    <property type="component" value="Chromosome"/>
</dbReference>
<dbReference type="GO" id="GO:0031090">
    <property type="term" value="C:organelle membrane"/>
    <property type="evidence" value="ECO:0007669"/>
    <property type="project" value="UniProtKB-ARBA"/>
</dbReference>
<evidence type="ECO:0000256" key="5">
    <source>
        <dbReference type="ARBA" id="ARBA00023004"/>
    </source>
</evidence>
<dbReference type="InterPro" id="IPR042128">
    <property type="entry name" value="NuoE_dom"/>
</dbReference>
<dbReference type="PANTHER" id="PTHR10371">
    <property type="entry name" value="NADH DEHYDROGENASE UBIQUINONE FLAVOPROTEIN 2, MITOCHONDRIAL"/>
    <property type="match status" value="1"/>
</dbReference>
<sequence length="206" mass="23222">MTAPPMIKGKPFSFTKENEKHVLEILKKYPEGRQASAILPFLDLAQRQNGGWLSKESLEYVAERLKLPIMHVYEVASFYSMFNFKPVGKYFIQVCTTTPCWLRGSDDVLKACKNHLGDIKPGEVTKDGNFSYREVECLGACANAPMVQINDEYYEDLDEKSMGKILTALRKGESVRVGSQIGRKSSEPRSTKKTTSTPSKAKKKEK</sequence>
<dbReference type="GO" id="GO:0003954">
    <property type="term" value="F:NADH dehydrogenase activity"/>
    <property type="evidence" value="ECO:0007669"/>
    <property type="project" value="TreeGrafter"/>
</dbReference>
<evidence type="ECO:0000256" key="8">
    <source>
        <dbReference type="ARBA" id="ARBA00034078"/>
    </source>
</evidence>
<accession>A0A1W6N309</accession>
<feature type="region of interest" description="Disordered" evidence="11">
    <location>
        <begin position="173"/>
        <end position="206"/>
    </location>
</feature>
<evidence type="ECO:0000313" key="12">
    <source>
        <dbReference type="EMBL" id="ARN84131.1"/>
    </source>
</evidence>
<dbReference type="GO" id="GO:0051537">
    <property type="term" value="F:2 iron, 2 sulfur cluster binding"/>
    <property type="evidence" value="ECO:0007669"/>
    <property type="project" value="UniProtKB-KW"/>
</dbReference>
<proteinExistence type="inferred from homology"/>
<feature type="binding site" evidence="10">
    <location>
        <position position="100"/>
    </location>
    <ligand>
        <name>[2Fe-2S] cluster</name>
        <dbReference type="ChEBI" id="CHEBI:190135"/>
    </ligand>
</feature>
<dbReference type="PIRSF" id="PIRSF000216">
    <property type="entry name" value="NADH_DH_24kDa"/>
    <property type="match status" value="1"/>
</dbReference>
<dbReference type="Pfam" id="PF01257">
    <property type="entry name" value="2Fe-2S_thioredx"/>
    <property type="match status" value="1"/>
</dbReference>
<keyword evidence="6 10" id="KW-0411">Iron-sulfur</keyword>
<dbReference type="InterPro" id="IPR002023">
    <property type="entry name" value="NuoE-like"/>
</dbReference>
<dbReference type="GO" id="GO:0046872">
    <property type="term" value="F:metal ion binding"/>
    <property type="evidence" value="ECO:0007669"/>
    <property type="project" value="UniProtKB-KW"/>
</dbReference>
<dbReference type="NCBIfam" id="NF005725">
    <property type="entry name" value="PRK07539.1-5"/>
    <property type="match status" value="1"/>
</dbReference>
<dbReference type="FunFam" id="1.10.10.1590:FF:000001">
    <property type="entry name" value="NADH-quinone oxidoreductase subunit E"/>
    <property type="match status" value="1"/>
</dbReference>
<evidence type="ECO:0000256" key="2">
    <source>
        <dbReference type="ARBA" id="ARBA00022714"/>
    </source>
</evidence>
<dbReference type="PANTHER" id="PTHR10371:SF3">
    <property type="entry name" value="NADH DEHYDROGENASE [UBIQUINONE] FLAVOPROTEIN 2, MITOCHONDRIAL"/>
    <property type="match status" value="1"/>
</dbReference>
<feature type="binding site" evidence="10">
    <location>
        <position position="137"/>
    </location>
    <ligand>
        <name>[2Fe-2S] cluster</name>
        <dbReference type="ChEBI" id="CHEBI:190135"/>
    </ligand>
</feature>
<evidence type="ECO:0000256" key="1">
    <source>
        <dbReference type="ARBA" id="ARBA00010643"/>
    </source>
</evidence>
<dbReference type="KEGG" id="naf:GQ61_00880"/>